<evidence type="ECO:0000313" key="11">
    <source>
        <dbReference type="EMBL" id="QTA37895.1"/>
    </source>
</evidence>
<dbReference type="Pfam" id="PF00448">
    <property type="entry name" value="SRP54"/>
    <property type="match status" value="1"/>
</dbReference>
<evidence type="ECO:0000313" key="12">
    <source>
        <dbReference type="Proteomes" id="UP000671862"/>
    </source>
</evidence>
<dbReference type="InterPro" id="IPR003593">
    <property type="entry name" value="AAA+_ATPase"/>
</dbReference>
<keyword evidence="5 9" id="KW-0342">GTP-binding</keyword>
<dbReference type="NCBIfam" id="TIGR00064">
    <property type="entry name" value="ftsY"/>
    <property type="match status" value="1"/>
</dbReference>
<dbReference type="EC" id="3.6.5.4" evidence="9"/>
<keyword evidence="1 9" id="KW-1003">Cell membrane</keyword>
<reference evidence="11 12" key="1">
    <citation type="submission" date="2021-03" db="EMBL/GenBank/DDBJ databases">
        <title>Thermosipho ferrireducens sp.nov., an anaerobic thermophilic iron-reducing bacterium isolated from a deep-sea hydrothermal sulfide deposits.</title>
        <authorList>
            <person name="Zeng X."/>
            <person name="Chen Y."/>
            <person name="Shao Z."/>
        </authorList>
    </citation>
    <scope>NUCLEOTIDE SEQUENCE [LARGE SCALE GENOMIC DNA]</scope>
    <source>
        <strain evidence="11 12">JL129W03</strain>
    </source>
</reference>
<dbReference type="InterPro" id="IPR042101">
    <property type="entry name" value="SRP54_N_sf"/>
</dbReference>
<keyword evidence="12" id="KW-1185">Reference proteome</keyword>
<sequence>MGFFNKLKDGLKKTRENFFGKFKKILSGKTLNDEIREEIEELLILSDVGFEATQYILEKLEEIKGGDPFDNLKNIIEDLLSGDNALNIPETHPFVINMVGVNGSGKTTTAGKLAALFSSQNKNVVLAACDTFRAAAIDQLKIWAERTKSSFIAHSEGADAAAVAYDAVKHAQAKSKDIVILDTAGRLHTKSNLMEELKKINRVIKKVVPDAPHEVLLVIDAVTGQNGLQQAKVFKDAVNVTGIILTKLDGTAKGGIAIAIAKELGIPIKFIGVGEKIEDLRPFNAHEFVEALLEGDTVENTMG</sequence>
<dbReference type="EMBL" id="CP071446">
    <property type="protein sequence ID" value="QTA37895.1"/>
    <property type="molecule type" value="Genomic_DNA"/>
</dbReference>
<dbReference type="Gene3D" id="1.20.120.140">
    <property type="entry name" value="Signal recognition particle SRP54, nucleotide-binding domain"/>
    <property type="match status" value="1"/>
</dbReference>
<dbReference type="PANTHER" id="PTHR43134:SF1">
    <property type="entry name" value="SIGNAL RECOGNITION PARTICLE RECEPTOR SUBUNIT ALPHA"/>
    <property type="match status" value="1"/>
</dbReference>
<evidence type="ECO:0000256" key="1">
    <source>
        <dbReference type="ARBA" id="ARBA00022475"/>
    </source>
</evidence>
<evidence type="ECO:0000256" key="2">
    <source>
        <dbReference type="ARBA" id="ARBA00022490"/>
    </source>
</evidence>
<comment type="subcellular location">
    <subcellularLocation>
        <location evidence="9">Cell membrane</location>
        <topology evidence="9">Peripheral membrane protein</topology>
        <orientation evidence="9">Cytoplasmic side</orientation>
    </subcellularLocation>
    <subcellularLocation>
        <location evidence="9">Cytoplasm</location>
    </subcellularLocation>
</comment>
<dbReference type="SMART" id="SM00382">
    <property type="entry name" value="AAA"/>
    <property type="match status" value="1"/>
</dbReference>
<dbReference type="Pfam" id="PF02881">
    <property type="entry name" value="SRP54_N"/>
    <property type="match status" value="1"/>
</dbReference>
<evidence type="ECO:0000256" key="3">
    <source>
        <dbReference type="ARBA" id="ARBA00022741"/>
    </source>
</evidence>
<evidence type="ECO:0000256" key="5">
    <source>
        <dbReference type="ARBA" id="ARBA00023134"/>
    </source>
</evidence>
<dbReference type="PROSITE" id="PS00300">
    <property type="entry name" value="SRP54"/>
    <property type="match status" value="1"/>
</dbReference>
<keyword evidence="3 9" id="KW-0547">Nucleotide-binding</keyword>
<feature type="binding site" evidence="9">
    <location>
        <begin position="246"/>
        <end position="249"/>
    </location>
    <ligand>
        <name>GTP</name>
        <dbReference type="ChEBI" id="CHEBI:37565"/>
    </ligand>
</feature>
<keyword evidence="4 9" id="KW-0378">Hydrolase</keyword>
<evidence type="ECO:0000256" key="7">
    <source>
        <dbReference type="ARBA" id="ARBA00023170"/>
    </source>
</evidence>
<dbReference type="HAMAP" id="MF_00920">
    <property type="entry name" value="FtsY"/>
    <property type="match status" value="1"/>
</dbReference>
<comment type="subunit">
    <text evidence="9">Part of the signal recognition particle protein translocation system, which is composed of SRP and FtsY.</text>
</comment>
<feature type="binding site" evidence="9">
    <location>
        <begin position="100"/>
        <end position="107"/>
    </location>
    <ligand>
        <name>GTP</name>
        <dbReference type="ChEBI" id="CHEBI:37565"/>
    </ligand>
</feature>
<dbReference type="InterPro" id="IPR000897">
    <property type="entry name" value="SRP54_GTPase_dom"/>
</dbReference>
<proteinExistence type="inferred from homology"/>
<dbReference type="SUPFAM" id="SSF52540">
    <property type="entry name" value="P-loop containing nucleoside triphosphate hydrolases"/>
    <property type="match status" value="1"/>
</dbReference>
<keyword evidence="7 9" id="KW-0675">Receptor</keyword>
<comment type="similarity">
    <text evidence="9">Belongs to the GTP-binding SRP family. FtsY subfamily.</text>
</comment>
<dbReference type="PANTHER" id="PTHR43134">
    <property type="entry name" value="SIGNAL RECOGNITION PARTICLE RECEPTOR SUBUNIT ALPHA"/>
    <property type="match status" value="1"/>
</dbReference>
<dbReference type="InterPro" id="IPR013822">
    <property type="entry name" value="Signal_recog_particl_SRP54_hlx"/>
</dbReference>
<dbReference type="RefSeq" id="WP_207566616.1">
    <property type="nucleotide sequence ID" value="NZ_CP071446.1"/>
</dbReference>
<dbReference type="CDD" id="cd17874">
    <property type="entry name" value="FtsY"/>
    <property type="match status" value="1"/>
</dbReference>
<dbReference type="InterPro" id="IPR004390">
    <property type="entry name" value="SR_rcpt_FtsY"/>
</dbReference>
<dbReference type="Gene3D" id="3.40.50.300">
    <property type="entry name" value="P-loop containing nucleotide triphosphate hydrolases"/>
    <property type="match status" value="1"/>
</dbReference>
<organism evidence="11 12">
    <name type="scientific">Thermosipho ferrireducens</name>
    <dbReference type="NCBI Taxonomy" id="2571116"/>
    <lineage>
        <taxon>Bacteria</taxon>
        <taxon>Thermotogati</taxon>
        <taxon>Thermotogota</taxon>
        <taxon>Thermotogae</taxon>
        <taxon>Thermotogales</taxon>
        <taxon>Fervidobacteriaceae</taxon>
        <taxon>Thermosipho</taxon>
    </lineage>
</organism>
<comment type="catalytic activity">
    <reaction evidence="8 9">
        <text>GTP + H2O = GDP + phosphate + H(+)</text>
        <dbReference type="Rhea" id="RHEA:19669"/>
        <dbReference type="ChEBI" id="CHEBI:15377"/>
        <dbReference type="ChEBI" id="CHEBI:15378"/>
        <dbReference type="ChEBI" id="CHEBI:37565"/>
        <dbReference type="ChEBI" id="CHEBI:43474"/>
        <dbReference type="ChEBI" id="CHEBI:58189"/>
        <dbReference type="EC" id="3.6.5.4"/>
    </reaction>
</comment>
<dbReference type="SMART" id="SM00962">
    <property type="entry name" value="SRP54"/>
    <property type="match status" value="1"/>
</dbReference>
<keyword evidence="2 9" id="KW-0963">Cytoplasm</keyword>
<dbReference type="Proteomes" id="UP000671862">
    <property type="component" value="Chromosome"/>
</dbReference>
<dbReference type="SMART" id="SM00963">
    <property type="entry name" value="SRP54_N"/>
    <property type="match status" value="1"/>
</dbReference>
<name>A0ABX7S7W1_9BACT</name>
<dbReference type="InterPro" id="IPR027417">
    <property type="entry name" value="P-loop_NTPase"/>
</dbReference>
<keyword evidence="6 9" id="KW-0472">Membrane</keyword>
<feature type="binding site" evidence="9">
    <location>
        <begin position="182"/>
        <end position="186"/>
    </location>
    <ligand>
        <name>GTP</name>
        <dbReference type="ChEBI" id="CHEBI:37565"/>
    </ligand>
</feature>
<evidence type="ECO:0000256" key="6">
    <source>
        <dbReference type="ARBA" id="ARBA00023136"/>
    </source>
</evidence>
<evidence type="ECO:0000256" key="8">
    <source>
        <dbReference type="ARBA" id="ARBA00048027"/>
    </source>
</evidence>
<evidence type="ECO:0000256" key="4">
    <source>
        <dbReference type="ARBA" id="ARBA00022801"/>
    </source>
</evidence>
<dbReference type="SUPFAM" id="SSF47364">
    <property type="entry name" value="Domain of the SRP/SRP receptor G-proteins"/>
    <property type="match status" value="1"/>
</dbReference>
<protein>
    <recommendedName>
        <fullName evidence="9">Signal recognition particle receptor FtsY</fullName>
        <shortName evidence="9">SRP receptor</shortName>
        <ecNumber evidence="9">3.6.5.4</ecNumber>
    </recommendedName>
</protein>
<comment type="function">
    <text evidence="9">Involved in targeting and insertion of nascent membrane proteins into the cytoplasmic membrane. Acts as a receptor for the complex formed by the signal recognition particle (SRP) and the ribosome-nascent chain (RNC).</text>
</comment>
<evidence type="ECO:0000259" key="10">
    <source>
        <dbReference type="PROSITE" id="PS00300"/>
    </source>
</evidence>
<gene>
    <name evidence="9 11" type="primary">ftsY</name>
    <name evidence="11" type="ORF">JYK00_09280</name>
</gene>
<feature type="domain" description="SRP54-type proteins GTP-binding" evidence="10">
    <location>
        <begin position="267"/>
        <end position="280"/>
    </location>
</feature>
<dbReference type="InterPro" id="IPR036225">
    <property type="entry name" value="SRP/SRP_N"/>
</dbReference>
<accession>A0ABX7S7W1</accession>
<evidence type="ECO:0000256" key="9">
    <source>
        <dbReference type="HAMAP-Rule" id="MF_00920"/>
    </source>
</evidence>